<evidence type="ECO:0000256" key="7">
    <source>
        <dbReference type="SAM" id="SignalP"/>
    </source>
</evidence>
<keyword evidence="7" id="KW-0732">Signal</keyword>
<dbReference type="RefSeq" id="WP_147089559.1">
    <property type="nucleotide sequence ID" value="NZ_BAABJD010000001.1"/>
</dbReference>
<dbReference type="PANTHER" id="PTHR11961">
    <property type="entry name" value="CYTOCHROME C"/>
    <property type="match status" value="1"/>
</dbReference>
<evidence type="ECO:0000256" key="2">
    <source>
        <dbReference type="ARBA" id="ARBA00022617"/>
    </source>
</evidence>
<dbReference type="InterPro" id="IPR009056">
    <property type="entry name" value="Cyt_c-like_dom"/>
</dbReference>
<dbReference type="InterPro" id="IPR036909">
    <property type="entry name" value="Cyt_c-like_dom_sf"/>
</dbReference>
<reference evidence="9 10" key="1">
    <citation type="journal article" date="2013" name="J. Microbiol. Biotechnol.">
        <title>Novosphingobium ginsenosidimutans sp. nov., with the ability to convert ginsenoside.</title>
        <authorList>
            <person name="Kim J.K."/>
            <person name="He D."/>
            <person name="Liu Q.M."/>
            <person name="Park H.Y."/>
            <person name="Jung M.S."/>
            <person name="Yoon M.H."/>
            <person name="Kim S.C."/>
            <person name="Im W.T."/>
        </authorList>
    </citation>
    <scope>NUCLEOTIDE SEQUENCE [LARGE SCALE GENOMIC DNA]</scope>
    <source>
        <strain evidence="9 10">FW-6</strain>
    </source>
</reference>
<feature type="signal peptide" evidence="7">
    <location>
        <begin position="1"/>
        <end position="21"/>
    </location>
</feature>
<keyword evidence="5 6" id="KW-0408">Iron</keyword>
<keyword evidence="10" id="KW-1185">Reference proteome</keyword>
<evidence type="ECO:0000256" key="6">
    <source>
        <dbReference type="PROSITE-ProRule" id="PRU00433"/>
    </source>
</evidence>
<dbReference type="PROSITE" id="PS51257">
    <property type="entry name" value="PROKAR_LIPOPROTEIN"/>
    <property type="match status" value="1"/>
</dbReference>
<organism evidence="9 10">
    <name type="scientific">Novosphingobium ginsenosidimutans</name>
    <dbReference type="NCBI Taxonomy" id="1176536"/>
    <lineage>
        <taxon>Bacteria</taxon>
        <taxon>Pseudomonadati</taxon>
        <taxon>Pseudomonadota</taxon>
        <taxon>Alphaproteobacteria</taxon>
        <taxon>Sphingomonadales</taxon>
        <taxon>Sphingomonadaceae</taxon>
        <taxon>Novosphingobium</taxon>
    </lineage>
</organism>
<evidence type="ECO:0000256" key="5">
    <source>
        <dbReference type="ARBA" id="ARBA00023004"/>
    </source>
</evidence>
<dbReference type="PROSITE" id="PS51007">
    <property type="entry name" value="CYTC"/>
    <property type="match status" value="1"/>
</dbReference>
<dbReference type="GO" id="GO:0020037">
    <property type="term" value="F:heme binding"/>
    <property type="evidence" value="ECO:0007669"/>
    <property type="project" value="InterPro"/>
</dbReference>
<dbReference type="Proteomes" id="UP000321172">
    <property type="component" value="Chromosome"/>
</dbReference>
<dbReference type="Gene3D" id="1.10.760.10">
    <property type="entry name" value="Cytochrome c-like domain"/>
    <property type="match status" value="1"/>
</dbReference>
<keyword evidence="4" id="KW-0249">Electron transport</keyword>
<dbReference type="GO" id="GO:0009055">
    <property type="term" value="F:electron transfer activity"/>
    <property type="evidence" value="ECO:0007669"/>
    <property type="project" value="InterPro"/>
</dbReference>
<evidence type="ECO:0000256" key="1">
    <source>
        <dbReference type="ARBA" id="ARBA00022448"/>
    </source>
</evidence>
<dbReference type="SUPFAM" id="SSF46626">
    <property type="entry name" value="Cytochrome c"/>
    <property type="match status" value="1"/>
</dbReference>
<evidence type="ECO:0000313" key="9">
    <source>
        <dbReference type="EMBL" id="QEA15581.1"/>
    </source>
</evidence>
<accession>A0A5B8S2B0</accession>
<dbReference type="AlphaFoldDB" id="A0A5B8S2B0"/>
<keyword evidence="1" id="KW-0813">Transport</keyword>
<dbReference type="KEGG" id="ngf:FRF71_05200"/>
<feature type="domain" description="Cytochrome c" evidence="8">
    <location>
        <begin position="48"/>
        <end position="148"/>
    </location>
</feature>
<proteinExistence type="predicted"/>
<evidence type="ECO:0000313" key="10">
    <source>
        <dbReference type="Proteomes" id="UP000321172"/>
    </source>
</evidence>
<gene>
    <name evidence="9" type="ORF">FRF71_05200</name>
</gene>
<keyword evidence="3 6" id="KW-0479">Metal-binding</keyword>
<evidence type="ECO:0000256" key="3">
    <source>
        <dbReference type="ARBA" id="ARBA00022723"/>
    </source>
</evidence>
<feature type="chain" id="PRO_5023102087" evidence="7">
    <location>
        <begin position="22"/>
        <end position="149"/>
    </location>
</feature>
<dbReference type="OrthoDB" id="9805828at2"/>
<dbReference type="GO" id="GO:0046872">
    <property type="term" value="F:metal ion binding"/>
    <property type="evidence" value="ECO:0007669"/>
    <property type="project" value="UniProtKB-KW"/>
</dbReference>
<sequence>MHRSVLLACATLALAACGSKAEDPVEQIVVRKPGETADAAAAPAVAGDLLAKGKAAFAACSSCHAVEAGAAAGIGPNLNGVVGRKAGSLAGFAYSEAMAKSGITWSEDELNAFLANPAGKVPGTAMAAGKVADAERRAAVVAYLASLKN</sequence>
<dbReference type="EMBL" id="CP042345">
    <property type="protein sequence ID" value="QEA15581.1"/>
    <property type="molecule type" value="Genomic_DNA"/>
</dbReference>
<dbReference type="InterPro" id="IPR002327">
    <property type="entry name" value="Cyt_c_1A/1B"/>
</dbReference>
<evidence type="ECO:0000256" key="4">
    <source>
        <dbReference type="ARBA" id="ARBA00022982"/>
    </source>
</evidence>
<name>A0A5B8S2B0_9SPHN</name>
<evidence type="ECO:0000259" key="8">
    <source>
        <dbReference type="PROSITE" id="PS51007"/>
    </source>
</evidence>
<dbReference type="Pfam" id="PF00034">
    <property type="entry name" value="Cytochrom_C"/>
    <property type="match status" value="1"/>
</dbReference>
<keyword evidence="2 6" id="KW-0349">Heme</keyword>
<protein>
    <submittedName>
        <fullName evidence="9">C-type cytochrome</fullName>
    </submittedName>
</protein>
<dbReference type="PRINTS" id="PR00604">
    <property type="entry name" value="CYTCHRMECIAB"/>
</dbReference>